<reference evidence="4 5" key="1">
    <citation type="submission" date="2015-03" db="EMBL/GenBank/DDBJ databases">
        <title>Genomics and transcriptomics of the oil-accumulating basidiomycete yeast T. oleaginosus allow insights into substrate utilization and the diverse evolutionary trajectories of mating systems in fungi.</title>
        <authorList>
            <consortium name="DOE Joint Genome Institute"/>
            <person name="Kourist R."/>
            <person name="Kracht O."/>
            <person name="Bracharz F."/>
            <person name="Lipzen A."/>
            <person name="Nolan M."/>
            <person name="Ohm R."/>
            <person name="Grigoriev I."/>
            <person name="Sun S."/>
            <person name="Heitman J."/>
            <person name="Bruck T."/>
            <person name="Nowrousian M."/>
        </authorList>
    </citation>
    <scope>NUCLEOTIDE SEQUENCE [LARGE SCALE GENOMIC DNA]</scope>
    <source>
        <strain evidence="4 5">IBC0246</strain>
    </source>
</reference>
<evidence type="ECO:0000313" key="4">
    <source>
        <dbReference type="EMBL" id="KLT45562.1"/>
    </source>
</evidence>
<dbReference type="STRING" id="879819.A0A0J0XWW8"/>
<dbReference type="PANTHER" id="PTHR10366:SF564">
    <property type="entry name" value="STEROL-4-ALPHA-CARBOXYLATE 3-DEHYDROGENASE, DECARBOXYLATING"/>
    <property type="match status" value="1"/>
</dbReference>
<dbReference type="InterPro" id="IPR050425">
    <property type="entry name" value="NAD(P)_dehydrat-like"/>
</dbReference>
<comment type="similarity">
    <text evidence="2">Belongs to the NAD(P)-dependent epimerase/dehydratase family. Dihydroflavonol-4-reductase subfamily.</text>
</comment>
<protein>
    <submittedName>
        <fullName evidence="4">Dihydrokaempferol 4-reductase</fullName>
    </submittedName>
</protein>
<dbReference type="GO" id="GO:0006694">
    <property type="term" value="P:steroid biosynthetic process"/>
    <property type="evidence" value="ECO:0007669"/>
    <property type="project" value="InterPro"/>
</dbReference>
<proteinExistence type="inferred from homology"/>
<dbReference type="OrthoDB" id="2735536at2759"/>
<evidence type="ECO:0000256" key="1">
    <source>
        <dbReference type="ARBA" id="ARBA00023002"/>
    </source>
</evidence>
<evidence type="ECO:0000256" key="2">
    <source>
        <dbReference type="ARBA" id="ARBA00023445"/>
    </source>
</evidence>
<dbReference type="EMBL" id="KQ087181">
    <property type="protein sequence ID" value="KLT45562.1"/>
    <property type="molecule type" value="Genomic_DNA"/>
</dbReference>
<evidence type="ECO:0000313" key="5">
    <source>
        <dbReference type="Proteomes" id="UP000053611"/>
    </source>
</evidence>
<name>A0A0J0XWW8_9TREE</name>
<dbReference type="InterPro" id="IPR036291">
    <property type="entry name" value="NAD(P)-bd_dom_sf"/>
</dbReference>
<dbReference type="GO" id="GO:0016616">
    <property type="term" value="F:oxidoreductase activity, acting on the CH-OH group of donors, NAD or NADP as acceptor"/>
    <property type="evidence" value="ECO:0007669"/>
    <property type="project" value="InterPro"/>
</dbReference>
<keyword evidence="1" id="KW-0560">Oxidoreductase</keyword>
<feature type="domain" description="3-beta hydroxysteroid dehydrogenase/isomerase" evidence="3">
    <location>
        <begin position="11"/>
        <end position="199"/>
    </location>
</feature>
<dbReference type="Proteomes" id="UP000053611">
    <property type="component" value="Unassembled WGS sequence"/>
</dbReference>
<evidence type="ECO:0000259" key="3">
    <source>
        <dbReference type="Pfam" id="PF01073"/>
    </source>
</evidence>
<dbReference type="SUPFAM" id="SSF51735">
    <property type="entry name" value="NAD(P)-binding Rossmann-fold domains"/>
    <property type="match status" value="1"/>
</dbReference>
<dbReference type="Pfam" id="PF01073">
    <property type="entry name" value="3Beta_HSD"/>
    <property type="match status" value="1"/>
</dbReference>
<dbReference type="InterPro" id="IPR002225">
    <property type="entry name" value="3Beta_OHSteriod_DH/Estase"/>
</dbReference>
<dbReference type="Gene3D" id="3.40.50.720">
    <property type="entry name" value="NAD(P)-binding Rossmann-like Domain"/>
    <property type="match status" value="1"/>
</dbReference>
<gene>
    <name evidence="4" type="ORF">CC85DRAFT_325681</name>
</gene>
<organism evidence="4 5">
    <name type="scientific">Cutaneotrichosporon oleaginosum</name>
    <dbReference type="NCBI Taxonomy" id="879819"/>
    <lineage>
        <taxon>Eukaryota</taxon>
        <taxon>Fungi</taxon>
        <taxon>Dikarya</taxon>
        <taxon>Basidiomycota</taxon>
        <taxon>Agaricomycotina</taxon>
        <taxon>Tremellomycetes</taxon>
        <taxon>Trichosporonales</taxon>
        <taxon>Trichosporonaceae</taxon>
        <taxon>Cutaneotrichosporon</taxon>
    </lineage>
</organism>
<dbReference type="PANTHER" id="PTHR10366">
    <property type="entry name" value="NAD DEPENDENT EPIMERASE/DEHYDRATASE"/>
    <property type="match status" value="1"/>
</dbReference>
<dbReference type="AlphaFoldDB" id="A0A0J0XWW8"/>
<keyword evidence="5" id="KW-1185">Reference proteome</keyword>
<accession>A0A0J0XWW8</accession>
<sequence>MPALTPPALILVTGASGFLGPHIIKALLAAGFTVRGTARDEVKAAYLTNTFGIDVAIVPDGAAPGAYDVAVKGVAGVVHAASPLDVTNTGDPDLVILPAKNGTISLLASCATSTVQRVVQISSLAAVTNSNWAEGRVTLTEDAWNDEAPAICAAQGAATHPFIKYIASKAVAERAFWQFFEKPRAFDGIALDCALIFGEPLGYAASKGRLEGSNALLLPYMTSTHTEAELRAQTAPCVGADEVAATVVRALTVPEASGRFLVSSGPVYFNDYAIAAAVLDNPNLTPGHTDDAYRTGLGEQAVTCDTGKAQRVLGITYKHKDVVLADAMRAIKPFLTK</sequence>